<proteinExistence type="predicted"/>
<sequence length="176" mass="19571">MRRSRSEIRKGSRRGQLRTPWASCWLLSQSWLKTAVVRTERTTVSSRAAGCCHSLGSRPPWFGLRGQPLGSRPPWFGLRGQPSVLELLAAVTVLAQDRRGSDWRGNRQFSSCWLLSQSWLKTAVVRTERTTVSSRAAGCCHSLGSRPPWFGLRGQPSVLELLAAVTVLAQDRRGSD</sequence>
<protein>
    <submittedName>
        <fullName evidence="1">Uncharacterized protein</fullName>
    </submittedName>
</protein>
<reference evidence="1" key="1">
    <citation type="journal article" date="2023" name="G3 (Bethesda)">
        <title>A reference genome for the long-term kleptoplast-retaining sea slug Elysia crispata morphotype clarki.</title>
        <authorList>
            <person name="Eastman K.E."/>
            <person name="Pendleton A.L."/>
            <person name="Shaikh M.A."/>
            <person name="Suttiyut T."/>
            <person name="Ogas R."/>
            <person name="Tomko P."/>
            <person name="Gavelis G."/>
            <person name="Widhalm J.R."/>
            <person name="Wisecaver J.H."/>
        </authorList>
    </citation>
    <scope>NUCLEOTIDE SEQUENCE</scope>
    <source>
        <strain evidence="1">ECLA1</strain>
    </source>
</reference>
<organism evidence="1 2">
    <name type="scientific">Elysia crispata</name>
    <name type="common">lettuce slug</name>
    <dbReference type="NCBI Taxonomy" id="231223"/>
    <lineage>
        <taxon>Eukaryota</taxon>
        <taxon>Metazoa</taxon>
        <taxon>Spiralia</taxon>
        <taxon>Lophotrochozoa</taxon>
        <taxon>Mollusca</taxon>
        <taxon>Gastropoda</taxon>
        <taxon>Heterobranchia</taxon>
        <taxon>Euthyneura</taxon>
        <taxon>Panpulmonata</taxon>
        <taxon>Sacoglossa</taxon>
        <taxon>Placobranchoidea</taxon>
        <taxon>Plakobranchidae</taxon>
        <taxon>Elysia</taxon>
    </lineage>
</organism>
<dbReference type="EMBL" id="JAWDGP010006861">
    <property type="protein sequence ID" value="KAK3734139.1"/>
    <property type="molecule type" value="Genomic_DNA"/>
</dbReference>
<comment type="caution">
    <text evidence="1">The sequence shown here is derived from an EMBL/GenBank/DDBJ whole genome shotgun (WGS) entry which is preliminary data.</text>
</comment>
<accession>A0AAE0Y611</accession>
<gene>
    <name evidence="1" type="ORF">RRG08_000051</name>
</gene>
<name>A0AAE0Y611_9GAST</name>
<evidence type="ECO:0000313" key="1">
    <source>
        <dbReference type="EMBL" id="KAK3734139.1"/>
    </source>
</evidence>
<keyword evidence="2" id="KW-1185">Reference proteome</keyword>
<evidence type="ECO:0000313" key="2">
    <source>
        <dbReference type="Proteomes" id="UP001283361"/>
    </source>
</evidence>
<dbReference type="Proteomes" id="UP001283361">
    <property type="component" value="Unassembled WGS sequence"/>
</dbReference>
<dbReference type="AlphaFoldDB" id="A0AAE0Y611"/>